<dbReference type="AlphaFoldDB" id="A0A098EPT3"/>
<name>A0A098EPT3_9BACL</name>
<feature type="coiled-coil region" evidence="4">
    <location>
        <begin position="290"/>
        <end position="317"/>
    </location>
</feature>
<keyword evidence="7" id="KW-1185">Reference proteome</keyword>
<reference evidence="6 7" key="1">
    <citation type="submission" date="2014-09" db="EMBL/GenBank/DDBJ databases">
        <authorList>
            <person name="Urmite Genomes Urmite Genomes"/>
        </authorList>
    </citation>
    <scope>NUCLEOTIDE SEQUENCE [LARGE SCALE GENOMIC DNA]</scope>
    <source>
        <strain evidence="6 7">ES2</strain>
    </source>
</reference>
<dbReference type="Proteomes" id="UP000043699">
    <property type="component" value="Unassembled WGS sequence"/>
</dbReference>
<dbReference type="InterPro" id="IPR029000">
    <property type="entry name" value="Cyclophilin-like_dom_sf"/>
</dbReference>
<dbReference type="EMBL" id="CCXS01000001">
    <property type="protein sequence ID" value="CEG24299.1"/>
    <property type="molecule type" value="Genomic_DNA"/>
</dbReference>
<dbReference type="NCBIfam" id="TIGR00724">
    <property type="entry name" value="urea_amlyse_rel"/>
    <property type="match status" value="1"/>
</dbReference>
<evidence type="ECO:0000313" key="6">
    <source>
        <dbReference type="EMBL" id="CEG24299.1"/>
    </source>
</evidence>
<evidence type="ECO:0000256" key="1">
    <source>
        <dbReference type="ARBA" id="ARBA00022741"/>
    </source>
</evidence>
<dbReference type="InterPro" id="IPR003778">
    <property type="entry name" value="CT_A_B"/>
</dbReference>
<dbReference type="GO" id="GO:0016787">
    <property type="term" value="F:hydrolase activity"/>
    <property type="evidence" value="ECO:0007669"/>
    <property type="project" value="UniProtKB-KW"/>
</dbReference>
<evidence type="ECO:0000256" key="3">
    <source>
        <dbReference type="ARBA" id="ARBA00022840"/>
    </source>
</evidence>
<dbReference type="Gene3D" id="2.40.100.10">
    <property type="entry name" value="Cyclophilin-like"/>
    <property type="match status" value="1"/>
</dbReference>
<dbReference type="PANTHER" id="PTHR43309:SF5">
    <property type="entry name" value="5-OXOPROLINASE SUBUNIT C"/>
    <property type="match status" value="1"/>
</dbReference>
<dbReference type="STRING" id="1499687.BN1080_03321"/>
<keyword evidence="4" id="KW-0175">Coiled coil</keyword>
<accession>A0A098EPT3</accession>
<dbReference type="PANTHER" id="PTHR43309">
    <property type="entry name" value="5-OXOPROLINASE SUBUNIT C"/>
    <property type="match status" value="1"/>
</dbReference>
<organism evidence="6 7">
    <name type="scientific">Planococcus massiliensis</name>
    <dbReference type="NCBI Taxonomy" id="1499687"/>
    <lineage>
        <taxon>Bacteria</taxon>
        <taxon>Bacillati</taxon>
        <taxon>Bacillota</taxon>
        <taxon>Bacilli</taxon>
        <taxon>Bacillales</taxon>
        <taxon>Caryophanaceae</taxon>
        <taxon>Planococcus</taxon>
    </lineage>
</organism>
<dbReference type="InterPro" id="IPR052708">
    <property type="entry name" value="PxpC"/>
</dbReference>
<keyword evidence="1" id="KW-0547">Nucleotide-binding</keyword>
<evidence type="ECO:0000313" key="7">
    <source>
        <dbReference type="Proteomes" id="UP000043699"/>
    </source>
</evidence>
<dbReference type="Pfam" id="PF02626">
    <property type="entry name" value="CT_A_B"/>
    <property type="match status" value="1"/>
</dbReference>
<dbReference type="GO" id="GO:0005524">
    <property type="term" value="F:ATP binding"/>
    <property type="evidence" value="ECO:0007669"/>
    <property type="project" value="UniProtKB-KW"/>
</dbReference>
<dbReference type="SUPFAM" id="SSF50891">
    <property type="entry name" value="Cyclophilin-like"/>
    <property type="match status" value="1"/>
</dbReference>
<evidence type="ECO:0000256" key="4">
    <source>
        <dbReference type="SAM" id="Coils"/>
    </source>
</evidence>
<protein>
    <submittedName>
        <fullName evidence="6">KipI antagonist</fullName>
    </submittedName>
</protein>
<dbReference type="RefSeq" id="WP_052653792.1">
    <property type="nucleotide sequence ID" value="NZ_CCXS01000001.1"/>
</dbReference>
<evidence type="ECO:0000256" key="2">
    <source>
        <dbReference type="ARBA" id="ARBA00022801"/>
    </source>
</evidence>
<dbReference type="SMART" id="SM00797">
    <property type="entry name" value="AHS2"/>
    <property type="match status" value="1"/>
</dbReference>
<feature type="domain" description="Carboxyltransferase" evidence="5">
    <location>
        <begin position="23"/>
        <end position="310"/>
    </location>
</feature>
<dbReference type="OrthoDB" id="9782422at2"/>
<keyword evidence="2" id="KW-0378">Hydrolase</keyword>
<gene>
    <name evidence="6" type="primary">kipA</name>
    <name evidence="6" type="ORF">BN1080_03321</name>
</gene>
<proteinExistence type="predicted"/>
<evidence type="ECO:0000259" key="5">
    <source>
        <dbReference type="SMART" id="SM00797"/>
    </source>
</evidence>
<sequence>MLKILKGGLQTTVQDLGRSGFQKYGVIASGAMDPFAHRIANLLVGNAEQEATLEIALVGPAIEFQEQTFIAICGADLSPEIDGSPVKLWRTLSVNKGSVLKFGAPRSGCRTYLAIAGGISLTSVMNSKSTYLRAGIGGFKGRALAAGDELQIEKLRDEATDALAKAAHQEVEWQVPAYRYSTEPVVRLMRGRQFHLFDDMSQKQLFTEAFSISTDSDRMGYRLEGPRLSLIEPKELISEAVAFGSIQVPADGNPIILLADRQTTGGYPKIGQIASVDLPLATQLKPGDRIRFKEITLEEAQNLFLEQEQQIRQLKLGIQLKREE</sequence>
<keyword evidence="3" id="KW-0067">ATP-binding</keyword>